<gene>
    <name evidence="4" type="ORF">LX81_00628</name>
</gene>
<dbReference type="EMBL" id="QKZL01000002">
    <property type="protein sequence ID" value="PZX18934.1"/>
    <property type="molecule type" value="Genomic_DNA"/>
</dbReference>
<organism evidence="4 5">
    <name type="scientific">Palleronia aestuarii</name>
    <dbReference type="NCBI Taxonomy" id="568105"/>
    <lineage>
        <taxon>Bacteria</taxon>
        <taxon>Pseudomonadati</taxon>
        <taxon>Pseudomonadota</taxon>
        <taxon>Alphaproteobacteria</taxon>
        <taxon>Rhodobacterales</taxon>
        <taxon>Roseobacteraceae</taxon>
        <taxon>Palleronia</taxon>
    </lineage>
</organism>
<dbReference type="GO" id="GO:0006152">
    <property type="term" value="P:purine nucleoside catabolic process"/>
    <property type="evidence" value="ECO:0007669"/>
    <property type="project" value="TreeGrafter"/>
</dbReference>
<dbReference type="Gene3D" id="3.90.245.10">
    <property type="entry name" value="Ribonucleoside hydrolase-like"/>
    <property type="match status" value="1"/>
</dbReference>
<dbReference type="PANTHER" id="PTHR12304:SF4">
    <property type="entry name" value="URIDINE NUCLEOSIDASE"/>
    <property type="match status" value="1"/>
</dbReference>
<dbReference type="InterPro" id="IPR001910">
    <property type="entry name" value="Inosine/uridine_hydrolase_dom"/>
</dbReference>
<name>A0A2W7NQM5_9RHOB</name>
<dbReference type="PANTHER" id="PTHR12304">
    <property type="entry name" value="INOSINE-URIDINE PREFERRING NUCLEOSIDE HYDROLASE"/>
    <property type="match status" value="1"/>
</dbReference>
<dbReference type="SUPFAM" id="SSF53590">
    <property type="entry name" value="Nucleoside hydrolase"/>
    <property type="match status" value="1"/>
</dbReference>
<dbReference type="Proteomes" id="UP000248916">
    <property type="component" value="Unassembled WGS sequence"/>
</dbReference>
<evidence type="ECO:0000256" key="2">
    <source>
        <dbReference type="ARBA" id="ARBA00023295"/>
    </source>
</evidence>
<dbReference type="GO" id="GO:0008477">
    <property type="term" value="F:purine nucleosidase activity"/>
    <property type="evidence" value="ECO:0007669"/>
    <property type="project" value="TreeGrafter"/>
</dbReference>
<sequence length="311" mass="33109">MNDMPMKMIIDTDPGVDDAMAILYAARTPEIDLLGLTTVFGNVPIHIATRNALRLAEMAGLDIPVAEGAAAPLVRDFVPSSRVHGAEGFGAVPALNPQREALRETAADFLCRMARDHRGEMTICAIGPITNVAEAIRRDPDFVRNVRKIVFMGGAAHVPGNITPHAEANIYHDPHALTEVLASGASVTMVGLDVTMQVLCNAEDFAALAVADPEHGGFLRDASVHYLDFYREIGQPGCGLHDPAAVIACHRPDLFETRPIQIHVVENGVEAGRTRPEAMGTVPAIEVCLGGQMDEVKALFLAAFAAGPDVG</sequence>
<dbReference type="InterPro" id="IPR023186">
    <property type="entry name" value="IUNH"/>
</dbReference>
<evidence type="ECO:0000313" key="4">
    <source>
        <dbReference type="EMBL" id="PZX18934.1"/>
    </source>
</evidence>
<feature type="domain" description="Inosine/uridine-preferring nucleoside hydrolase" evidence="3">
    <location>
        <begin position="8"/>
        <end position="276"/>
    </location>
</feature>
<dbReference type="Pfam" id="PF01156">
    <property type="entry name" value="IU_nuc_hydro"/>
    <property type="match status" value="1"/>
</dbReference>
<dbReference type="InterPro" id="IPR036452">
    <property type="entry name" value="Ribo_hydro-like"/>
</dbReference>
<evidence type="ECO:0000313" key="5">
    <source>
        <dbReference type="Proteomes" id="UP000248916"/>
    </source>
</evidence>
<keyword evidence="5" id="KW-1185">Reference proteome</keyword>
<proteinExistence type="predicted"/>
<keyword evidence="1 4" id="KW-0378">Hydrolase</keyword>
<keyword evidence="2" id="KW-0326">Glycosidase</keyword>
<comment type="caution">
    <text evidence="4">The sequence shown here is derived from an EMBL/GenBank/DDBJ whole genome shotgun (WGS) entry which is preliminary data.</text>
</comment>
<evidence type="ECO:0000259" key="3">
    <source>
        <dbReference type="Pfam" id="PF01156"/>
    </source>
</evidence>
<dbReference type="GO" id="GO:0005829">
    <property type="term" value="C:cytosol"/>
    <property type="evidence" value="ECO:0007669"/>
    <property type="project" value="TreeGrafter"/>
</dbReference>
<dbReference type="CDD" id="cd02650">
    <property type="entry name" value="nuc_hydro_CaPnhB"/>
    <property type="match status" value="1"/>
</dbReference>
<protein>
    <submittedName>
        <fullName evidence="4">Inosine-uridine nucleoside N-ribohydrolase</fullName>
    </submittedName>
</protein>
<accession>A0A2W7NQM5</accession>
<evidence type="ECO:0000256" key="1">
    <source>
        <dbReference type="ARBA" id="ARBA00022801"/>
    </source>
</evidence>
<dbReference type="AlphaFoldDB" id="A0A2W7NQM5"/>
<reference evidence="4 5" key="1">
    <citation type="submission" date="2018-06" db="EMBL/GenBank/DDBJ databases">
        <title>Genomic Encyclopedia of Archaeal and Bacterial Type Strains, Phase II (KMG-II): from individual species to whole genera.</title>
        <authorList>
            <person name="Goeker M."/>
        </authorList>
    </citation>
    <scope>NUCLEOTIDE SEQUENCE [LARGE SCALE GENOMIC DNA]</scope>
    <source>
        <strain evidence="4 5">DSM 22009</strain>
    </source>
</reference>